<dbReference type="HOGENOM" id="CLU_1189989_0_0_1"/>
<sequence>MIPFNMSFFFASFSSGSHFASGSHSGSSGIQSASYSASAPRAQAAQRELTIGETILTTCFYVMLFNACAVIVLLVGNEVLRASHHNHLEARHMALAGTIGELILVVFVIGCILVYDLLLSFDIDVTAPRTIIWIIYPTLGAPLCGVLGVAVLLSRQSFKRMDLLYATEAGFIGAAVIVGGWHALCFCLALIFNPYRLIRELGVLFQTSQYGFRITRRKKQPTAEVTTPPPYEP</sequence>
<dbReference type="OrthoDB" id="10513415at2759"/>
<evidence type="ECO:0000313" key="2">
    <source>
        <dbReference type="EMBL" id="KDR80794.1"/>
    </source>
</evidence>
<keyword evidence="3" id="KW-1185">Reference proteome</keyword>
<evidence type="ECO:0000256" key="1">
    <source>
        <dbReference type="SAM" id="Phobius"/>
    </source>
</evidence>
<dbReference type="AlphaFoldDB" id="A0A067TLK2"/>
<feature type="transmembrane region" description="Helical" evidence="1">
    <location>
        <begin position="54"/>
        <end position="75"/>
    </location>
</feature>
<dbReference type="Proteomes" id="UP000027222">
    <property type="component" value="Unassembled WGS sequence"/>
</dbReference>
<reference evidence="3" key="1">
    <citation type="journal article" date="2014" name="Proc. Natl. Acad. Sci. U.S.A.">
        <title>Extensive sampling of basidiomycete genomes demonstrates inadequacy of the white-rot/brown-rot paradigm for wood decay fungi.</title>
        <authorList>
            <person name="Riley R."/>
            <person name="Salamov A.A."/>
            <person name="Brown D.W."/>
            <person name="Nagy L.G."/>
            <person name="Floudas D."/>
            <person name="Held B.W."/>
            <person name="Levasseur A."/>
            <person name="Lombard V."/>
            <person name="Morin E."/>
            <person name="Otillar R."/>
            <person name="Lindquist E.A."/>
            <person name="Sun H."/>
            <person name="LaButti K.M."/>
            <person name="Schmutz J."/>
            <person name="Jabbour D."/>
            <person name="Luo H."/>
            <person name="Baker S.E."/>
            <person name="Pisabarro A.G."/>
            <person name="Walton J.D."/>
            <person name="Blanchette R.A."/>
            <person name="Henrissat B."/>
            <person name="Martin F."/>
            <person name="Cullen D."/>
            <person name="Hibbett D.S."/>
            <person name="Grigoriev I.V."/>
        </authorList>
    </citation>
    <scope>NUCLEOTIDE SEQUENCE [LARGE SCALE GENOMIC DNA]</scope>
    <source>
        <strain evidence="3">CBS 339.88</strain>
    </source>
</reference>
<protein>
    <submittedName>
        <fullName evidence="2">Uncharacterized protein</fullName>
    </submittedName>
</protein>
<gene>
    <name evidence="2" type="ORF">GALMADRAFT_1107559</name>
</gene>
<keyword evidence="1" id="KW-1133">Transmembrane helix</keyword>
<keyword evidence="1" id="KW-0812">Transmembrane</keyword>
<feature type="transmembrane region" description="Helical" evidence="1">
    <location>
        <begin position="130"/>
        <end position="153"/>
    </location>
</feature>
<name>A0A067TLK2_GALM3</name>
<proteinExistence type="predicted"/>
<keyword evidence="1" id="KW-0472">Membrane</keyword>
<accession>A0A067TLK2</accession>
<feature type="transmembrane region" description="Helical" evidence="1">
    <location>
        <begin position="165"/>
        <end position="192"/>
    </location>
</feature>
<feature type="transmembrane region" description="Helical" evidence="1">
    <location>
        <begin position="95"/>
        <end position="118"/>
    </location>
</feature>
<dbReference type="EMBL" id="KL142371">
    <property type="protein sequence ID" value="KDR80794.1"/>
    <property type="molecule type" value="Genomic_DNA"/>
</dbReference>
<organism evidence="2 3">
    <name type="scientific">Galerina marginata (strain CBS 339.88)</name>
    <dbReference type="NCBI Taxonomy" id="685588"/>
    <lineage>
        <taxon>Eukaryota</taxon>
        <taxon>Fungi</taxon>
        <taxon>Dikarya</taxon>
        <taxon>Basidiomycota</taxon>
        <taxon>Agaricomycotina</taxon>
        <taxon>Agaricomycetes</taxon>
        <taxon>Agaricomycetidae</taxon>
        <taxon>Agaricales</taxon>
        <taxon>Agaricineae</taxon>
        <taxon>Strophariaceae</taxon>
        <taxon>Galerina</taxon>
    </lineage>
</organism>
<evidence type="ECO:0000313" key="3">
    <source>
        <dbReference type="Proteomes" id="UP000027222"/>
    </source>
</evidence>